<feature type="chain" id="PRO_5032800000" evidence="4">
    <location>
        <begin position="23"/>
        <end position="445"/>
    </location>
</feature>
<gene>
    <name evidence="6" type="ORF">HKD42_07860</name>
</gene>
<evidence type="ECO:0000256" key="2">
    <source>
        <dbReference type="ARBA" id="ARBA00022963"/>
    </source>
</evidence>
<dbReference type="AlphaFoldDB" id="A0A848QH66"/>
<dbReference type="GO" id="GO:0016042">
    <property type="term" value="P:lipid catabolic process"/>
    <property type="evidence" value="ECO:0007669"/>
    <property type="project" value="UniProtKB-KW"/>
</dbReference>
<dbReference type="Gene3D" id="3.40.50.1820">
    <property type="entry name" value="alpha/beta hydrolase"/>
    <property type="match status" value="1"/>
</dbReference>
<dbReference type="Pfam" id="PF12146">
    <property type="entry name" value="Hydrolase_4"/>
    <property type="match status" value="1"/>
</dbReference>
<keyword evidence="4" id="KW-0732">Signal</keyword>
<name>A0A848QH66_9SPHN</name>
<dbReference type="Pfam" id="PF03403">
    <property type="entry name" value="PAF-AH_p_II"/>
    <property type="match status" value="1"/>
</dbReference>
<dbReference type="Proteomes" id="UP000561181">
    <property type="component" value="Unassembled WGS sequence"/>
</dbReference>
<dbReference type="PANTHER" id="PTHR10272">
    <property type="entry name" value="PLATELET-ACTIVATING FACTOR ACETYLHYDROLASE"/>
    <property type="match status" value="1"/>
</dbReference>
<keyword evidence="3" id="KW-0443">Lipid metabolism</keyword>
<sequence>MKKRTMAMGVAGLLIAGGAAGAYIVSPTIHAGQTGEAPELGRTGDYVIGTFEKDFALSDRTAIGTAGLLTGNIEPVGRTLTVRFWYPATDTADGEAASYTHMMAIPDKDAIEVVTGGIALPDAPALEGETFPLIVMSHGYRGWNTQFSNLGEHIASRGYIVASIDHADMPAEGLPSLLVSFGNVLVDRTQDQRQILSLILNGPREPQLAAIDPEKVGLIGYSMGGYGALATAGAAYDFSKEPLSNIPEQAQQQLANATSEAAPIDALVTFAPWGGAPDNRAWTADSLAKIDVPTLVVSGNQDDVVDFEAGVRWIYDSLQGTDRRLLVFREARHNIVGNDFTLPADADFVATEFLKEPVWRSDRLNAINQHFVTAFLDLHLKGDGDKAAYLNVPRPDSNASQWPIGFREQLNGKYAGSDQPDHWNGFQRRWAVGLELYSGDRTTAE</sequence>
<evidence type="ECO:0000256" key="3">
    <source>
        <dbReference type="ARBA" id="ARBA00023098"/>
    </source>
</evidence>
<protein>
    <submittedName>
        <fullName evidence="6">Prolyl oligopeptidase family serine peptidase</fullName>
    </submittedName>
</protein>
<dbReference type="PANTHER" id="PTHR10272:SF0">
    <property type="entry name" value="PLATELET-ACTIVATING FACTOR ACETYLHYDROLASE"/>
    <property type="match status" value="1"/>
</dbReference>
<feature type="domain" description="Serine aminopeptidase S33" evidence="5">
    <location>
        <begin position="281"/>
        <end position="336"/>
    </location>
</feature>
<organism evidence="6 7">
    <name type="scientific">Pontixanthobacter rizhaonensis</name>
    <dbReference type="NCBI Taxonomy" id="2730337"/>
    <lineage>
        <taxon>Bacteria</taxon>
        <taxon>Pseudomonadati</taxon>
        <taxon>Pseudomonadota</taxon>
        <taxon>Alphaproteobacteria</taxon>
        <taxon>Sphingomonadales</taxon>
        <taxon>Erythrobacteraceae</taxon>
        <taxon>Pontixanthobacter</taxon>
    </lineage>
</organism>
<proteinExistence type="predicted"/>
<keyword evidence="1" id="KW-0378">Hydrolase</keyword>
<dbReference type="GO" id="GO:0003847">
    <property type="term" value="F:1-alkyl-2-acetylglycerophosphocholine esterase activity"/>
    <property type="evidence" value="ECO:0007669"/>
    <property type="project" value="TreeGrafter"/>
</dbReference>
<evidence type="ECO:0000313" key="7">
    <source>
        <dbReference type="Proteomes" id="UP000561181"/>
    </source>
</evidence>
<evidence type="ECO:0000256" key="1">
    <source>
        <dbReference type="ARBA" id="ARBA00022801"/>
    </source>
</evidence>
<dbReference type="InterPro" id="IPR022742">
    <property type="entry name" value="Hydrolase_4"/>
</dbReference>
<evidence type="ECO:0000256" key="4">
    <source>
        <dbReference type="SAM" id="SignalP"/>
    </source>
</evidence>
<dbReference type="SUPFAM" id="SSF53474">
    <property type="entry name" value="alpha/beta-Hydrolases"/>
    <property type="match status" value="1"/>
</dbReference>
<accession>A0A848QH66</accession>
<evidence type="ECO:0000313" key="6">
    <source>
        <dbReference type="EMBL" id="NMW31972.1"/>
    </source>
</evidence>
<dbReference type="InterPro" id="IPR029058">
    <property type="entry name" value="AB_hydrolase_fold"/>
</dbReference>
<keyword evidence="7" id="KW-1185">Reference proteome</keyword>
<reference evidence="6 7" key="1">
    <citation type="submission" date="2020-04" db="EMBL/GenBank/DDBJ databases">
        <authorList>
            <person name="Liu A."/>
        </authorList>
    </citation>
    <scope>NUCLEOTIDE SEQUENCE [LARGE SCALE GENOMIC DNA]</scope>
    <source>
        <strain evidence="6 7">RZ02</strain>
    </source>
</reference>
<evidence type="ECO:0000259" key="5">
    <source>
        <dbReference type="Pfam" id="PF12146"/>
    </source>
</evidence>
<feature type="signal peptide" evidence="4">
    <location>
        <begin position="1"/>
        <end position="22"/>
    </location>
</feature>
<dbReference type="EMBL" id="JABCRE010000003">
    <property type="protein sequence ID" value="NMW31972.1"/>
    <property type="molecule type" value="Genomic_DNA"/>
</dbReference>
<dbReference type="RefSeq" id="WP_170012232.1">
    <property type="nucleotide sequence ID" value="NZ_JABCRE010000003.1"/>
</dbReference>
<comment type="caution">
    <text evidence="6">The sequence shown here is derived from an EMBL/GenBank/DDBJ whole genome shotgun (WGS) entry which is preliminary data.</text>
</comment>
<keyword evidence="2" id="KW-0442">Lipid degradation</keyword>